<evidence type="ECO:0000313" key="2">
    <source>
        <dbReference type="Proteomes" id="UP001498398"/>
    </source>
</evidence>
<dbReference type="EMBL" id="JBANRG010000011">
    <property type="protein sequence ID" value="KAK7462306.1"/>
    <property type="molecule type" value="Genomic_DNA"/>
</dbReference>
<organism evidence="1 2">
    <name type="scientific">Marasmiellus scandens</name>
    <dbReference type="NCBI Taxonomy" id="2682957"/>
    <lineage>
        <taxon>Eukaryota</taxon>
        <taxon>Fungi</taxon>
        <taxon>Dikarya</taxon>
        <taxon>Basidiomycota</taxon>
        <taxon>Agaricomycotina</taxon>
        <taxon>Agaricomycetes</taxon>
        <taxon>Agaricomycetidae</taxon>
        <taxon>Agaricales</taxon>
        <taxon>Marasmiineae</taxon>
        <taxon>Omphalotaceae</taxon>
        <taxon>Marasmiellus</taxon>
    </lineage>
</organism>
<protein>
    <submittedName>
        <fullName evidence="1">Uncharacterized protein</fullName>
    </submittedName>
</protein>
<dbReference type="PANTHER" id="PTHR38846:SF1">
    <property type="entry name" value="C3H1-TYPE DOMAIN-CONTAINING PROTEIN"/>
    <property type="match status" value="1"/>
</dbReference>
<reference evidence="1 2" key="1">
    <citation type="submission" date="2024-01" db="EMBL/GenBank/DDBJ databases">
        <title>A draft genome for the cacao thread blight pathogen Marasmiellus scandens.</title>
        <authorList>
            <person name="Baruah I.K."/>
            <person name="Leung J."/>
            <person name="Bukari Y."/>
            <person name="Amoako-Attah I."/>
            <person name="Meinhardt L.W."/>
            <person name="Bailey B.A."/>
            <person name="Cohen S.P."/>
        </authorList>
    </citation>
    <scope>NUCLEOTIDE SEQUENCE [LARGE SCALE GENOMIC DNA]</scope>
    <source>
        <strain evidence="1 2">GH-19</strain>
    </source>
</reference>
<dbReference type="Proteomes" id="UP001498398">
    <property type="component" value="Unassembled WGS sequence"/>
</dbReference>
<sequence length="173" mass="20272">MPNKRSKRSIPNSIIHKRWEELARLENISPKARDYRSHRIDFICLQLVTEFSRIFGKDAKNLGGWQKICTTVLGDENRVKELDNIKKCKEALKHKFVNIFDLVDAGIEERSVPAGLVFRKRETLTEYILDTGKVFLKPYAKSNRLLEHFLIVLVVRERKPKQKPETRVNSVDR</sequence>
<accession>A0ABR1JP73</accession>
<comment type="caution">
    <text evidence="1">The sequence shown here is derived from an EMBL/GenBank/DDBJ whole genome shotgun (WGS) entry which is preliminary data.</text>
</comment>
<gene>
    <name evidence="1" type="ORF">VKT23_007907</name>
</gene>
<keyword evidence="2" id="KW-1185">Reference proteome</keyword>
<proteinExistence type="predicted"/>
<name>A0ABR1JP73_9AGAR</name>
<dbReference type="PANTHER" id="PTHR38846">
    <property type="entry name" value="C3H1-TYPE DOMAIN-CONTAINING PROTEIN"/>
    <property type="match status" value="1"/>
</dbReference>
<evidence type="ECO:0000313" key="1">
    <source>
        <dbReference type="EMBL" id="KAK7462306.1"/>
    </source>
</evidence>